<dbReference type="AlphaFoldDB" id="A0A1M5BBD6"/>
<dbReference type="Proteomes" id="UP000184476">
    <property type="component" value="Unassembled WGS sequence"/>
</dbReference>
<gene>
    <name evidence="3" type="ORF">SAMN05444392_12023</name>
</gene>
<dbReference type="GO" id="GO:0016740">
    <property type="term" value="F:transferase activity"/>
    <property type="evidence" value="ECO:0007669"/>
    <property type="project" value="UniProtKB-KW"/>
</dbReference>
<keyword evidence="4" id="KW-1185">Reference proteome</keyword>
<name>A0A1M5BBD6_9BACL</name>
<evidence type="ECO:0000313" key="4">
    <source>
        <dbReference type="Proteomes" id="UP000184476"/>
    </source>
</evidence>
<accession>A0A1M5BBD6</accession>
<dbReference type="STRING" id="112248.SAMN05444392_12023"/>
<dbReference type="OrthoDB" id="2987597at2"/>
<feature type="transmembrane region" description="Helical" evidence="1">
    <location>
        <begin position="282"/>
        <end position="305"/>
    </location>
</feature>
<keyword evidence="3" id="KW-0808">Transferase</keyword>
<reference evidence="3 4" key="1">
    <citation type="submission" date="2016-11" db="EMBL/GenBank/DDBJ databases">
        <authorList>
            <person name="Jaros S."/>
            <person name="Januszkiewicz K."/>
            <person name="Wedrychowicz H."/>
        </authorList>
    </citation>
    <scope>NUCLEOTIDE SEQUENCE [LARGE SCALE GENOMIC DNA]</scope>
    <source>
        <strain evidence="3 4">DSM 44666</strain>
    </source>
</reference>
<evidence type="ECO:0000313" key="3">
    <source>
        <dbReference type="EMBL" id="SHF39472.1"/>
    </source>
</evidence>
<dbReference type="InterPro" id="IPR001173">
    <property type="entry name" value="Glyco_trans_2-like"/>
</dbReference>
<dbReference type="SUPFAM" id="SSF53448">
    <property type="entry name" value="Nucleotide-diphospho-sugar transferases"/>
    <property type="match status" value="1"/>
</dbReference>
<keyword evidence="1" id="KW-0472">Membrane</keyword>
<dbReference type="Pfam" id="PF00535">
    <property type="entry name" value="Glycos_transf_2"/>
    <property type="match status" value="1"/>
</dbReference>
<protein>
    <submittedName>
        <fullName evidence="3">Glycosyltransferase, catalytic subunit of cellulose synthase and poly-beta-1,6-N-acetylglucosamine synthase</fullName>
    </submittedName>
</protein>
<feature type="domain" description="Glycosyltransferase 2-like" evidence="2">
    <location>
        <begin position="4"/>
        <end position="118"/>
    </location>
</feature>
<feature type="transmembrane region" description="Helical" evidence="1">
    <location>
        <begin position="256"/>
        <end position="276"/>
    </location>
</feature>
<keyword evidence="1" id="KW-0812">Transmembrane</keyword>
<sequence>MSMSVIIPLLAEYGDGLRRFANYIVSISSQVEDYEFQFVIADESEQKAYQYLANRLQESSNVVHFAPSPESRTGANDKMNGVYAALEYAQHDKIFLMDDDYRASKETLIKVHERFEQYDIFKAMPKFNRFTINALIDLSGMFVINVLDPRKQYCGHNAFRKHHILQIESLNRDALFDEYVIEAQLREAGRLKGYRIGFAKDIGLEATQEITASKFFEQRVRYAYENLAFPWRFIGFACILPLLIALGILNITCAIWLATCLTLGILTVSFIGQLIYGATIVAPYYTFLWSIAWFWFYPFTTWIALYKRVTGGVRFGGKKILRAK</sequence>
<dbReference type="RefSeq" id="WP_073158294.1">
    <property type="nucleotide sequence ID" value="NZ_FQVL01000020.1"/>
</dbReference>
<evidence type="ECO:0000256" key="1">
    <source>
        <dbReference type="SAM" id="Phobius"/>
    </source>
</evidence>
<dbReference type="EMBL" id="FQVL01000020">
    <property type="protein sequence ID" value="SHF39472.1"/>
    <property type="molecule type" value="Genomic_DNA"/>
</dbReference>
<keyword evidence="1" id="KW-1133">Transmembrane helix</keyword>
<dbReference type="InterPro" id="IPR029044">
    <property type="entry name" value="Nucleotide-diphossugar_trans"/>
</dbReference>
<evidence type="ECO:0000259" key="2">
    <source>
        <dbReference type="Pfam" id="PF00535"/>
    </source>
</evidence>
<organism evidence="3 4">
    <name type="scientific">Seinonella peptonophila</name>
    <dbReference type="NCBI Taxonomy" id="112248"/>
    <lineage>
        <taxon>Bacteria</taxon>
        <taxon>Bacillati</taxon>
        <taxon>Bacillota</taxon>
        <taxon>Bacilli</taxon>
        <taxon>Bacillales</taxon>
        <taxon>Thermoactinomycetaceae</taxon>
        <taxon>Seinonella</taxon>
    </lineage>
</organism>
<feature type="transmembrane region" description="Helical" evidence="1">
    <location>
        <begin position="229"/>
        <end position="249"/>
    </location>
</feature>
<proteinExistence type="predicted"/>